<dbReference type="PANTHER" id="PTHR30055:SF238">
    <property type="entry name" value="MYCOFACTOCIN BIOSYNTHESIS TRANSCRIPTIONAL REGULATOR MFTR-RELATED"/>
    <property type="match status" value="1"/>
</dbReference>
<dbReference type="PANTHER" id="PTHR30055">
    <property type="entry name" value="HTH-TYPE TRANSCRIPTIONAL REGULATOR RUTR"/>
    <property type="match status" value="1"/>
</dbReference>
<comment type="caution">
    <text evidence="6">The sequence shown here is derived from an EMBL/GenBank/DDBJ whole genome shotgun (WGS) entry which is preliminary data.</text>
</comment>
<dbReference type="AlphaFoldDB" id="A0A919VIZ3"/>
<keyword evidence="1" id="KW-0805">Transcription regulation</keyword>
<dbReference type="InterPro" id="IPR050109">
    <property type="entry name" value="HTH-type_TetR-like_transc_reg"/>
</dbReference>
<evidence type="ECO:0000313" key="6">
    <source>
        <dbReference type="EMBL" id="GIM64489.1"/>
    </source>
</evidence>
<dbReference type="Pfam" id="PF00440">
    <property type="entry name" value="TetR_N"/>
    <property type="match status" value="1"/>
</dbReference>
<dbReference type="SUPFAM" id="SSF46689">
    <property type="entry name" value="Homeodomain-like"/>
    <property type="match status" value="1"/>
</dbReference>
<evidence type="ECO:0000259" key="5">
    <source>
        <dbReference type="PROSITE" id="PS50977"/>
    </source>
</evidence>
<keyword evidence="2 4" id="KW-0238">DNA-binding</keyword>
<evidence type="ECO:0000256" key="3">
    <source>
        <dbReference type="ARBA" id="ARBA00023163"/>
    </source>
</evidence>
<dbReference type="InterPro" id="IPR001647">
    <property type="entry name" value="HTH_TetR"/>
</dbReference>
<keyword evidence="3" id="KW-0804">Transcription</keyword>
<accession>A0A919VIZ3</accession>
<protein>
    <submittedName>
        <fullName evidence="6">TetR family transcriptional regulator</fullName>
    </submittedName>
</protein>
<dbReference type="Gene3D" id="1.10.357.10">
    <property type="entry name" value="Tetracycline Repressor, domain 2"/>
    <property type="match status" value="1"/>
</dbReference>
<dbReference type="InterPro" id="IPR009057">
    <property type="entry name" value="Homeodomain-like_sf"/>
</dbReference>
<reference evidence="6" key="1">
    <citation type="submission" date="2021-03" db="EMBL/GenBank/DDBJ databases">
        <title>Whole genome shotgun sequence of Actinoplanes auranticolor NBRC 12245.</title>
        <authorList>
            <person name="Komaki H."/>
            <person name="Tamura T."/>
        </authorList>
    </citation>
    <scope>NUCLEOTIDE SEQUENCE</scope>
    <source>
        <strain evidence="6">NBRC 12245</strain>
    </source>
</reference>
<evidence type="ECO:0000256" key="1">
    <source>
        <dbReference type="ARBA" id="ARBA00023015"/>
    </source>
</evidence>
<proteinExistence type="predicted"/>
<keyword evidence="7" id="KW-1185">Reference proteome</keyword>
<sequence length="220" mass="23953">MEKRRSVKVMTDELGLRERKKLATRQALCDAALKLALDEGVATLTPERIAEEVHVSPRTFRNYFSSKEEAIVAGLRDRAHEVADNLRRRPADESIWDSLRAVLLPSVETGMPGSDLMNLLGLIRCHHALLAEHLTGFEDLSRRMAEVIAERTGTDVQRDVYPRLLADASGIALKTSLGLWATGSTGRSLADIFGEALDLLSRGLPVPAPAHSADTGPPAG</sequence>
<dbReference type="GO" id="GO:0003700">
    <property type="term" value="F:DNA-binding transcription factor activity"/>
    <property type="evidence" value="ECO:0007669"/>
    <property type="project" value="TreeGrafter"/>
</dbReference>
<dbReference type="InterPro" id="IPR041347">
    <property type="entry name" value="MftR_C"/>
</dbReference>
<dbReference type="PROSITE" id="PS50977">
    <property type="entry name" value="HTH_TETR_2"/>
    <property type="match status" value="1"/>
</dbReference>
<evidence type="ECO:0000256" key="2">
    <source>
        <dbReference type="ARBA" id="ARBA00023125"/>
    </source>
</evidence>
<evidence type="ECO:0000256" key="4">
    <source>
        <dbReference type="PROSITE-ProRule" id="PRU00335"/>
    </source>
</evidence>
<dbReference type="GO" id="GO:0000976">
    <property type="term" value="F:transcription cis-regulatory region binding"/>
    <property type="evidence" value="ECO:0007669"/>
    <property type="project" value="TreeGrafter"/>
</dbReference>
<dbReference type="EMBL" id="BOQL01000011">
    <property type="protein sequence ID" value="GIM64489.1"/>
    <property type="molecule type" value="Genomic_DNA"/>
</dbReference>
<feature type="domain" description="HTH tetR-type" evidence="5">
    <location>
        <begin position="22"/>
        <end position="82"/>
    </location>
</feature>
<dbReference type="Proteomes" id="UP000681340">
    <property type="component" value="Unassembled WGS sequence"/>
</dbReference>
<dbReference type="Gene3D" id="1.10.10.60">
    <property type="entry name" value="Homeodomain-like"/>
    <property type="match status" value="1"/>
</dbReference>
<feature type="DNA-binding region" description="H-T-H motif" evidence="4">
    <location>
        <begin position="45"/>
        <end position="64"/>
    </location>
</feature>
<gene>
    <name evidence="6" type="ORF">Aau02nite_10720</name>
</gene>
<dbReference type="Pfam" id="PF17754">
    <property type="entry name" value="TetR_C_14"/>
    <property type="match status" value="1"/>
</dbReference>
<evidence type="ECO:0000313" key="7">
    <source>
        <dbReference type="Proteomes" id="UP000681340"/>
    </source>
</evidence>
<organism evidence="6 7">
    <name type="scientific">Actinoplanes auranticolor</name>
    <dbReference type="NCBI Taxonomy" id="47988"/>
    <lineage>
        <taxon>Bacteria</taxon>
        <taxon>Bacillati</taxon>
        <taxon>Actinomycetota</taxon>
        <taxon>Actinomycetes</taxon>
        <taxon>Micromonosporales</taxon>
        <taxon>Micromonosporaceae</taxon>
        <taxon>Actinoplanes</taxon>
    </lineage>
</organism>
<name>A0A919VIZ3_9ACTN</name>